<gene>
    <name evidence="11" type="primary">deoD</name>
    <name evidence="11" type="ORF">SCLAV_3825</name>
</gene>
<dbReference type="EMBL" id="CM000913">
    <property type="protein sequence ID" value="EFG08897.1"/>
    <property type="molecule type" value="Genomic_DNA"/>
</dbReference>
<evidence type="ECO:0000259" key="10">
    <source>
        <dbReference type="Pfam" id="PF01048"/>
    </source>
</evidence>
<dbReference type="PANTHER" id="PTHR11904:SF9">
    <property type="entry name" value="PURINE NUCLEOSIDE PHOSPHORYLASE-RELATED"/>
    <property type="match status" value="1"/>
</dbReference>
<dbReference type="NCBIfam" id="TIGR01698">
    <property type="entry name" value="PUNP"/>
    <property type="match status" value="1"/>
</dbReference>
<evidence type="ECO:0000256" key="5">
    <source>
        <dbReference type="ARBA" id="ARBA00022676"/>
    </source>
</evidence>
<dbReference type="Gene3D" id="3.40.50.1580">
    <property type="entry name" value="Nucleoside phosphorylase domain"/>
    <property type="match status" value="1"/>
</dbReference>
<evidence type="ECO:0000313" key="11">
    <source>
        <dbReference type="EMBL" id="EFG08897.1"/>
    </source>
</evidence>
<dbReference type="GO" id="GO:0004731">
    <property type="term" value="F:purine-nucleoside phosphorylase activity"/>
    <property type="evidence" value="ECO:0007669"/>
    <property type="project" value="UniProtKB-UniRule"/>
</dbReference>
<evidence type="ECO:0000313" key="12">
    <source>
        <dbReference type="Proteomes" id="UP000002357"/>
    </source>
</evidence>
<name>E2Q3I2_STRCL</name>
<keyword evidence="12" id="KW-1185">Reference proteome</keyword>
<evidence type="ECO:0000256" key="7">
    <source>
        <dbReference type="ARBA" id="ARBA00048556"/>
    </source>
</evidence>
<feature type="region of interest" description="Disordered" evidence="9">
    <location>
        <begin position="69"/>
        <end position="89"/>
    </location>
</feature>
<dbReference type="GO" id="GO:0009116">
    <property type="term" value="P:nucleoside metabolic process"/>
    <property type="evidence" value="ECO:0007669"/>
    <property type="project" value="UniProtKB-UniRule"/>
</dbReference>
<dbReference type="InterPro" id="IPR018099">
    <property type="entry name" value="Purine_phosphorylase-2_CS"/>
</dbReference>
<dbReference type="AlphaFoldDB" id="E2Q3I2"/>
<dbReference type="NCBIfam" id="TIGR01697">
    <property type="entry name" value="PNPH-PUNA-XAPA"/>
    <property type="match status" value="1"/>
</dbReference>
<dbReference type="PANTHER" id="PTHR11904">
    <property type="entry name" value="METHYLTHIOADENOSINE/PURINE NUCLEOSIDE PHOSPHORYLASE"/>
    <property type="match status" value="1"/>
</dbReference>
<keyword evidence="6 11" id="KW-0808">Transferase</keyword>
<evidence type="ECO:0000256" key="6">
    <source>
        <dbReference type="ARBA" id="ARBA00022679"/>
    </source>
</evidence>
<evidence type="ECO:0000256" key="1">
    <source>
        <dbReference type="ARBA" id="ARBA00002678"/>
    </source>
</evidence>
<dbReference type="InterPro" id="IPR011269">
    <property type="entry name" value="PUNP"/>
</dbReference>
<evidence type="ECO:0000256" key="3">
    <source>
        <dbReference type="ARBA" id="ARBA00006751"/>
    </source>
</evidence>
<dbReference type="Proteomes" id="UP000002357">
    <property type="component" value="Chromosome"/>
</dbReference>
<comment type="catalytic activity">
    <reaction evidence="7">
        <text>a purine 2'-deoxy-D-ribonucleoside + phosphate = a purine nucleobase + 2-deoxy-alpha-D-ribose 1-phosphate</text>
        <dbReference type="Rhea" id="RHEA:36431"/>
        <dbReference type="ChEBI" id="CHEBI:26386"/>
        <dbReference type="ChEBI" id="CHEBI:43474"/>
        <dbReference type="ChEBI" id="CHEBI:57259"/>
        <dbReference type="ChEBI" id="CHEBI:142361"/>
        <dbReference type="EC" id="2.4.2.1"/>
    </reaction>
</comment>
<comment type="pathway">
    <text evidence="2">Purine metabolism; purine nucleoside salvage.</text>
</comment>
<dbReference type="NCBIfam" id="NF006054">
    <property type="entry name" value="PRK08202.1"/>
    <property type="match status" value="1"/>
</dbReference>
<dbReference type="eggNOG" id="COG0005">
    <property type="taxonomic scope" value="Bacteria"/>
</dbReference>
<dbReference type="UniPathway" id="UPA00606"/>
<protein>
    <recommendedName>
        <fullName evidence="8">Purine-nucleoside phosphorylase</fullName>
        <ecNumber evidence="8">2.4.2.1</ecNumber>
    </recommendedName>
</protein>
<dbReference type="STRING" id="1901.BB341_09585"/>
<reference evidence="11 12" key="1">
    <citation type="journal article" date="2010" name="Genome Biol. Evol.">
        <title>The sequence of a 1.8-mb bacterial linear plasmid reveals a rich evolutionary reservoir of secondary metabolic pathways.</title>
        <authorList>
            <person name="Medema M.H."/>
            <person name="Trefzer A."/>
            <person name="Kovalchuk A."/>
            <person name="van den Berg M."/>
            <person name="Mueller U."/>
            <person name="Heijne W."/>
            <person name="Wu L."/>
            <person name="Alam M.T."/>
            <person name="Ronning C.M."/>
            <person name="Nierman W.C."/>
            <person name="Bovenberg R.A.L."/>
            <person name="Breitling R."/>
            <person name="Takano E."/>
        </authorList>
    </citation>
    <scope>NUCLEOTIDE SEQUENCE [LARGE SCALE GENOMIC DNA]</scope>
    <source>
        <strain evidence="12">ATCC 27064 / DSM 738 / JCM 4710 / NBRC 13307 / NCIMB 12785 / NRRL 3585 / VKM Ac-602</strain>
    </source>
</reference>
<dbReference type="SUPFAM" id="SSF53167">
    <property type="entry name" value="Purine and uridine phosphorylases"/>
    <property type="match status" value="1"/>
</dbReference>
<dbReference type="InterPro" id="IPR000845">
    <property type="entry name" value="Nucleoside_phosphorylase_d"/>
</dbReference>
<dbReference type="Pfam" id="PF01048">
    <property type="entry name" value="PNP_UDP_1"/>
    <property type="match status" value="1"/>
</dbReference>
<dbReference type="PROSITE" id="PS01240">
    <property type="entry name" value="PNP_MTAP_2"/>
    <property type="match status" value="1"/>
</dbReference>
<dbReference type="InterPro" id="IPR035994">
    <property type="entry name" value="Nucleoside_phosphorylase_sf"/>
</dbReference>
<evidence type="ECO:0000256" key="9">
    <source>
        <dbReference type="SAM" id="MobiDB-lite"/>
    </source>
</evidence>
<organism evidence="11 12">
    <name type="scientific">Streptomyces clavuligerus</name>
    <dbReference type="NCBI Taxonomy" id="1901"/>
    <lineage>
        <taxon>Bacteria</taxon>
        <taxon>Bacillati</taxon>
        <taxon>Actinomycetota</taxon>
        <taxon>Actinomycetes</taxon>
        <taxon>Kitasatosporales</taxon>
        <taxon>Streptomycetaceae</taxon>
        <taxon>Streptomyces</taxon>
    </lineage>
</organism>
<proteinExistence type="inferred from homology"/>
<comment type="subunit">
    <text evidence="4">Homotrimer.</text>
</comment>
<dbReference type="InterPro" id="IPR011268">
    <property type="entry name" value="Purine_phosphorylase"/>
</dbReference>
<dbReference type="FunFam" id="3.40.50.1580:FF:000007">
    <property type="entry name" value="Purine nucleoside phosphorylase"/>
    <property type="match status" value="1"/>
</dbReference>
<evidence type="ECO:0000256" key="8">
    <source>
        <dbReference type="NCBIfam" id="TIGR01698"/>
    </source>
</evidence>
<evidence type="ECO:0000256" key="2">
    <source>
        <dbReference type="ARBA" id="ARBA00005058"/>
    </source>
</evidence>
<keyword evidence="5 11" id="KW-0328">Glycosyltransferase</keyword>
<accession>E2Q3I2</accession>
<feature type="domain" description="Nucleoside phosphorylase" evidence="10">
    <location>
        <begin position="183"/>
        <end position="419"/>
    </location>
</feature>
<dbReference type="CDD" id="cd09009">
    <property type="entry name" value="PNP-EcPNPII_like"/>
    <property type="match status" value="1"/>
</dbReference>
<dbReference type="EC" id="2.4.2.1" evidence="8"/>
<comment type="function">
    <text evidence="1">The purine nucleoside phosphorylases catalyze the phosphorolytic breakdown of the N-glycosidic bond in the beta-(deoxy)ribonucleoside molecules, with the formation of the corresponding free purine bases and pentose-1-phosphate. Cleaves guanosine, inosine, 2'-deoxyguanosine and 2'-deoxyinosine.</text>
</comment>
<evidence type="ECO:0000256" key="4">
    <source>
        <dbReference type="ARBA" id="ARBA00011233"/>
    </source>
</evidence>
<sequence>MRPSPLPPLRRKWRKLIGRGAGARRGMPAGSPGKVRRARLLSCEIRPPRPGCRAGSFAECFQADAPRMRRYSRRATPPSAPPVRRHNSGVLPGPFPAPSRLLPAAFRTALGRCSRSIRRKRQDNDPRTLYHRIYARRESAVTLIRVNAHVNPDLDGTSADPHRAAGAAAARLRELTGAETHDVALVMGSGWAPAVDALGAPEAEFPVTELPGFPPPVVAGHGGKIRSYRIGDKRALVFLGRTHYYEGRGVAPVAHGVRTAVAAGCKTVVLTNGCGGLREGMRPGQPVLISDHINLTATSPIVGANFVDLTDLYSPRLRTLCKDIDPSLEEGVYVQFPGPHYETPAEINMVRVLGGDLVGMSTVLEAIAAREAGAEVLGISLVTNLAAGMSGEPLNHEEVLQAGRDSAARMGELLTRVLARI</sequence>
<comment type="similarity">
    <text evidence="3">Belongs to the PNP/MTAP phosphorylase family.</text>
</comment>
<dbReference type="GO" id="GO:0005737">
    <property type="term" value="C:cytoplasm"/>
    <property type="evidence" value="ECO:0007669"/>
    <property type="project" value="TreeGrafter"/>
</dbReference>